<dbReference type="PANTHER" id="PTHR40254:SF1">
    <property type="entry name" value="BLR0577 PROTEIN"/>
    <property type="match status" value="1"/>
</dbReference>
<dbReference type="Pfam" id="PF13454">
    <property type="entry name" value="NAD_binding_9"/>
    <property type="match status" value="1"/>
</dbReference>
<dbReference type="AlphaFoldDB" id="G8PA86"/>
<evidence type="ECO:0000313" key="3">
    <source>
        <dbReference type="Proteomes" id="UP000005444"/>
    </source>
</evidence>
<evidence type="ECO:0000313" key="2">
    <source>
        <dbReference type="EMBL" id="AEV94525.1"/>
    </source>
</evidence>
<dbReference type="InterPro" id="IPR052189">
    <property type="entry name" value="L-asp_N-monooxygenase_NS-form"/>
</dbReference>
<proteinExistence type="predicted"/>
<protein>
    <submittedName>
        <fullName evidence="2">FAD(NAD)-dependent oxidoreductase</fullName>
    </submittedName>
</protein>
<dbReference type="EMBL" id="CP003137">
    <property type="protein sequence ID" value="AEV94525.1"/>
    <property type="molecule type" value="Genomic_DNA"/>
</dbReference>
<keyword evidence="3" id="KW-1185">Reference proteome</keyword>
<dbReference type="eggNOG" id="COG4529">
    <property type="taxonomic scope" value="Bacteria"/>
</dbReference>
<organism evidence="2 3">
    <name type="scientific">Pediococcus claussenii (strain ATCC BAA-344 / DSM 14800 / JCM 18046 / KCTC 3811 / LMG 21948 / P06)</name>
    <dbReference type="NCBI Taxonomy" id="701521"/>
    <lineage>
        <taxon>Bacteria</taxon>
        <taxon>Bacillati</taxon>
        <taxon>Bacillota</taxon>
        <taxon>Bacilli</taxon>
        <taxon>Lactobacillales</taxon>
        <taxon>Lactobacillaceae</taxon>
        <taxon>Pediococcus</taxon>
    </lineage>
</organism>
<dbReference type="InterPro" id="IPR038732">
    <property type="entry name" value="HpyO/CreE_NAD-binding"/>
</dbReference>
<reference evidence="2 3" key="1">
    <citation type="journal article" date="2012" name="J. Bacteriol.">
        <title>Complete Genome Sequence of the Beer Spoilage Organism Pediococcus claussenii ATCC BAA-344T.</title>
        <authorList>
            <person name="Pittet V."/>
            <person name="Abegunde T."/>
            <person name="Marfleet T."/>
            <person name="Haakensen M."/>
            <person name="Morrow K."/>
            <person name="Jayaprakash T."/>
            <person name="Schroeder K."/>
            <person name="Trost B."/>
            <person name="Byrns S."/>
            <person name="Bergsveinson J."/>
            <person name="Kusalik A."/>
            <person name="Ziola B."/>
        </authorList>
    </citation>
    <scope>NUCLEOTIDE SEQUENCE [LARGE SCALE GENOMIC DNA]</scope>
    <source>
        <strain evidence="2 3">ATCC BAA-344</strain>
    </source>
</reference>
<dbReference type="PATRIC" id="fig|701521.8.peg.192"/>
<dbReference type="PANTHER" id="PTHR40254">
    <property type="entry name" value="BLR0577 PROTEIN"/>
    <property type="match status" value="1"/>
</dbReference>
<sequence>MNSLASKITLYNDSSVEIDGPIVEGPTLYQWAKQSAAAYIEQHDFARESGLLQEVSELDQLSYSSRALFGVYQWWYYDQLIAHLPANIHIQKHLEQVSNVHRKDDDLFVVISDSSAYEVSAVSAALGEGTDYLSQEEEQLSEFAKEHDLTYVPAAYINEVDIDDIAPNDSVIIRGLGLSFVDYLSDLTERRGGVFDRDDNGDMIYHRSGDEPTIYASSRRGLPYHARALDQKIVGETSPRHFLSDQFITQLIDSDSQISGKQFMHLIQLEMSYSYYVHLVKNDYPRVKLDDFKKDLLASNEKFASVLDKYDISQNRFSWDKLVNPLPNNIKDSNSFTEFVKTYLKQDIENAKRGNKTDPISSAFEKLRELRTNIRKVVSYNLISNDDFLNIFLREFNNANSFLSVGPPIFRIEQVLALIKASVLTLVGPDMEVFTEENQFAIKSGLLNDKVYHATALIEGRLPAPDARRTTNSLIQNLIKSGLGRIYQLELSNGTTFQTGAIDTTADTAELISTNGLPVKNFFVWGLSTEQRHWLTNGSPIPGVNDIRLRMADKIGSQVAALLNQAI</sequence>
<dbReference type="Proteomes" id="UP000005444">
    <property type="component" value="Chromosome"/>
</dbReference>
<dbReference type="STRING" id="701521.PECL_202"/>
<dbReference type="HOGENOM" id="CLU_016297_0_0_9"/>
<dbReference type="KEGG" id="pce:PECL_202"/>
<evidence type="ECO:0000259" key="1">
    <source>
        <dbReference type="Pfam" id="PF13454"/>
    </source>
</evidence>
<feature type="domain" description="FAD-dependent urate hydroxylase HpyO/Asp monooxygenase CreE-like FAD/NAD(P)-binding" evidence="1">
    <location>
        <begin position="1"/>
        <end position="128"/>
    </location>
</feature>
<accession>G8PA86</accession>
<name>G8PA86_PEDCP</name>
<gene>
    <name evidence="2" type="ordered locus">PECL_202</name>
</gene>